<dbReference type="HAMAP" id="MF_00230">
    <property type="entry name" value="CobT"/>
    <property type="match status" value="1"/>
</dbReference>
<dbReference type="UniPathway" id="UPA00061">
    <property type="reaction ID" value="UER00516"/>
</dbReference>
<evidence type="ECO:0000256" key="2">
    <source>
        <dbReference type="ARBA" id="ARBA00007110"/>
    </source>
</evidence>
<evidence type="ECO:0000256" key="10">
    <source>
        <dbReference type="HAMAP-Rule" id="MF_00230"/>
    </source>
</evidence>
<dbReference type="Gene3D" id="3.40.50.10210">
    <property type="match status" value="1"/>
</dbReference>
<evidence type="ECO:0000256" key="6">
    <source>
        <dbReference type="ARBA" id="ARBA00022676"/>
    </source>
</evidence>
<evidence type="ECO:0000256" key="9">
    <source>
        <dbReference type="ARBA" id="ARBA00047340"/>
    </source>
</evidence>
<protein>
    <recommendedName>
        <fullName evidence="4 10">Nicotinate-nucleotide--dimethylbenzimidazole phosphoribosyltransferase</fullName>
        <shortName evidence="10">NN:DBI PRT</shortName>
        <ecNumber evidence="3 10">2.4.2.21</ecNumber>
    </recommendedName>
    <alternativeName>
        <fullName evidence="8 10">N(1)-alpha-phosphoribosyltransferase</fullName>
    </alternativeName>
</protein>
<dbReference type="EC" id="2.4.2.21" evidence="3 10"/>
<evidence type="ECO:0000256" key="5">
    <source>
        <dbReference type="ARBA" id="ARBA00022573"/>
    </source>
</evidence>
<dbReference type="AlphaFoldDB" id="A0A4R7K2W0"/>
<dbReference type="NCBIfam" id="TIGR03160">
    <property type="entry name" value="cobT_DBIPRT"/>
    <property type="match status" value="1"/>
</dbReference>
<comment type="similarity">
    <text evidence="2 10">Belongs to the CobT family.</text>
</comment>
<organism evidence="11 12">
    <name type="scientific">Halospina denitrificans</name>
    <dbReference type="NCBI Taxonomy" id="332522"/>
    <lineage>
        <taxon>Bacteria</taxon>
        <taxon>Pseudomonadati</taxon>
        <taxon>Pseudomonadota</taxon>
        <taxon>Gammaproteobacteria</taxon>
        <taxon>Halospina</taxon>
    </lineage>
</organism>
<comment type="pathway">
    <text evidence="1 10">Nucleoside biosynthesis; alpha-ribazole biosynthesis; alpha-ribazole from 5,6-dimethylbenzimidazole: step 1/2.</text>
</comment>
<dbReference type="GO" id="GO:0009236">
    <property type="term" value="P:cobalamin biosynthetic process"/>
    <property type="evidence" value="ECO:0007669"/>
    <property type="project" value="UniProtKB-UniRule"/>
</dbReference>
<reference evidence="11 12" key="1">
    <citation type="submission" date="2019-03" db="EMBL/GenBank/DDBJ databases">
        <title>Genomic Encyclopedia of Type Strains, Phase IV (KMG-IV): sequencing the most valuable type-strain genomes for metagenomic binning, comparative biology and taxonomic classification.</title>
        <authorList>
            <person name="Goeker M."/>
        </authorList>
    </citation>
    <scope>NUCLEOTIDE SEQUENCE [LARGE SCALE GENOMIC DNA]</scope>
    <source>
        <strain evidence="11 12">DSM 15505</strain>
    </source>
</reference>
<dbReference type="FunFam" id="3.40.50.10210:FF:000001">
    <property type="entry name" value="Nicotinate-nucleotide--dimethylbenzimidazole phosphoribosyltransferase"/>
    <property type="match status" value="1"/>
</dbReference>
<evidence type="ECO:0000313" key="12">
    <source>
        <dbReference type="Proteomes" id="UP000295830"/>
    </source>
</evidence>
<dbReference type="GO" id="GO:0008939">
    <property type="term" value="F:nicotinate-nucleotide-dimethylbenzimidazole phosphoribosyltransferase activity"/>
    <property type="evidence" value="ECO:0007669"/>
    <property type="project" value="UniProtKB-UniRule"/>
</dbReference>
<evidence type="ECO:0000256" key="3">
    <source>
        <dbReference type="ARBA" id="ARBA00011991"/>
    </source>
</evidence>
<evidence type="ECO:0000313" key="11">
    <source>
        <dbReference type="EMBL" id="TDT44407.1"/>
    </source>
</evidence>
<evidence type="ECO:0000256" key="4">
    <source>
        <dbReference type="ARBA" id="ARBA00015486"/>
    </source>
</evidence>
<keyword evidence="7 10" id="KW-0808">Transferase</keyword>
<comment type="caution">
    <text evidence="11">The sequence shown here is derived from an EMBL/GenBank/DDBJ whole genome shotgun (WGS) entry which is preliminary data.</text>
</comment>
<evidence type="ECO:0000256" key="8">
    <source>
        <dbReference type="ARBA" id="ARBA00030686"/>
    </source>
</evidence>
<feature type="active site" description="Proton acceptor" evidence="10">
    <location>
        <position position="316"/>
    </location>
</feature>
<dbReference type="Gene3D" id="1.10.1610.10">
    <property type="match status" value="1"/>
</dbReference>
<dbReference type="InterPro" id="IPR023195">
    <property type="entry name" value="Nict_dMeBzImd_PRibTrfase_N"/>
</dbReference>
<dbReference type="RefSeq" id="WP_133734791.1">
    <property type="nucleotide sequence ID" value="NZ_SOAX01000001.1"/>
</dbReference>
<dbReference type="EMBL" id="SOAX01000001">
    <property type="protein sequence ID" value="TDT44407.1"/>
    <property type="molecule type" value="Genomic_DNA"/>
</dbReference>
<dbReference type="Pfam" id="PF02277">
    <property type="entry name" value="DBI_PRT"/>
    <property type="match status" value="1"/>
</dbReference>
<dbReference type="InterPro" id="IPR003200">
    <property type="entry name" value="Nict_dMeBzImd_PRibTrfase"/>
</dbReference>
<keyword evidence="6 10" id="KW-0328">Glycosyltransferase</keyword>
<keyword evidence="12" id="KW-1185">Reference proteome</keyword>
<dbReference type="PANTHER" id="PTHR43463:SF1">
    <property type="entry name" value="NICOTINATE-NUCLEOTIDE--DIMETHYLBENZIMIDAZOLE PHOSPHORIBOSYLTRANSFERASE"/>
    <property type="match status" value="1"/>
</dbReference>
<dbReference type="InterPro" id="IPR036087">
    <property type="entry name" value="Nict_dMeBzImd_PRibTrfase_sf"/>
</dbReference>
<dbReference type="CDD" id="cd02439">
    <property type="entry name" value="DMB-PRT_CobT"/>
    <property type="match status" value="1"/>
</dbReference>
<accession>A0A4R7K2W0</accession>
<dbReference type="InterPro" id="IPR017846">
    <property type="entry name" value="Nict_dMeBzImd_PRibTrfase_bact"/>
</dbReference>
<evidence type="ECO:0000256" key="7">
    <source>
        <dbReference type="ARBA" id="ARBA00022679"/>
    </source>
</evidence>
<name>A0A4R7K2W0_9GAMM</name>
<gene>
    <name evidence="10" type="primary">cobT</name>
    <name evidence="11" type="ORF">DES49_0509</name>
</gene>
<proteinExistence type="inferred from homology"/>
<dbReference type="OrthoDB" id="9781491at2"/>
<evidence type="ECO:0000256" key="1">
    <source>
        <dbReference type="ARBA" id="ARBA00005049"/>
    </source>
</evidence>
<sequence>MSERFWQQPLPTPSDTHYQRALARQSTLTKPPGSLGRLETLACSLSAQQHRDQPAVDRVHIAVFAGDHGIAADGVSAFPQEVTAQMVANFAAGGAAISVLARQLGATLEVLNMGVAHPLPDSSGVTDEWIAPGTANIANKPAMSTEQLEKALHAGDRSAARAAEAGAELFVGGDMGIGNTTSAAALATLLLDASVTDLVGPGTGLDADGVSRKARFITRSLERHGSSREPFEALASLGGFEVAALAGAMVGAARRGIPVLVDGFIVTSAALAAVRLRPDLAPWLHFSHQSREPGHRYLLEALQATPVLDLDMRLGEGSGAAVAVPVLRSACALHNGMATFDEAGVSDGGA</sequence>
<comment type="function">
    <text evidence="10">Catalyzes the synthesis of alpha-ribazole-5'-phosphate from nicotinate mononucleotide (NAMN) and 5,6-dimethylbenzimidazole (DMB).</text>
</comment>
<dbReference type="Proteomes" id="UP000295830">
    <property type="component" value="Unassembled WGS sequence"/>
</dbReference>
<keyword evidence="5 10" id="KW-0169">Cobalamin biosynthesis</keyword>
<comment type="catalytic activity">
    <reaction evidence="9 10">
        <text>5,6-dimethylbenzimidazole + nicotinate beta-D-ribonucleotide = alpha-ribazole 5'-phosphate + nicotinate + H(+)</text>
        <dbReference type="Rhea" id="RHEA:11196"/>
        <dbReference type="ChEBI" id="CHEBI:15378"/>
        <dbReference type="ChEBI" id="CHEBI:15890"/>
        <dbReference type="ChEBI" id="CHEBI:32544"/>
        <dbReference type="ChEBI" id="CHEBI:57502"/>
        <dbReference type="ChEBI" id="CHEBI:57918"/>
        <dbReference type="EC" id="2.4.2.21"/>
    </reaction>
</comment>
<dbReference type="NCBIfam" id="NF000996">
    <property type="entry name" value="PRK00105.1"/>
    <property type="match status" value="1"/>
</dbReference>
<dbReference type="PANTHER" id="PTHR43463">
    <property type="entry name" value="NICOTINATE-NUCLEOTIDE--DIMETHYLBENZIMIDAZOLE PHOSPHORIBOSYLTRANSFERASE"/>
    <property type="match status" value="1"/>
</dbReference>
<dbReference type="SUPFAM" id="SSF52733">
    <property type="entry name" value="Nicotinate mononucleotide:5,6-dimethylbenzimidazole phosphoribosyltransferase (CobT)"/>
    <property type="match status" value="1"/>
</dbReference>